<dbReference type="GO" id="GO:0008270">
    <property type="term" value="F:zinc ion binding"/>
    <property type="evidence" value="ECO:0007669"/>
    <property type="project" value="UniProtKB-KW"/>
</dbReference>
<dbReference type="Proteomes" id="UP001432322">
    <property type="component" value="Unassembled WGS sequence"/>
</dbReference>
<dbReference type="PROSITE" id="PS50950">
    <property type="entry name" value="ZF_THAP"/>
    <property type="match status" value="1"/>
</dbReference>
<sequence>AVMSQPSEDVDFRLSPRKSMRTPKKKRRSESPLPSPSKKYRQEPVVEAEEELVEEELIEEDEVDEALIHLATTRNDEIVLPADEPTLTDCEEIYCSLPPDITIEQIIRVTRSAVQGEQLKVTRGDKGLLKIISATALLAASEADTNFHTRSTCQCVVCDRMIEAGEMFLNFPDDLDRRRIWGNLLGFRYQEMLRVKSRMVTIGSICTDHFAEECFRMYNFNKAAIEALGVPKHLSPSKSPMKRKPWNCTICTFASYSPFKTYQHIMKEHIEDNTGNNSLEGSGYTCPFCRRCTYGYKTLSGFKRHMMCPPIEHCHLKRVFEISREMCRSQQLEPVNQWASWSEDNVALAYYGFIPPKKAMLAKRRSETVPNSPAKPLLKVVVRPDSTSPRKEVASVQRMERTAPIQTARLVGASESRLPFEGIRFLHPPSVPVQSSHLHYSANSSQTLADVLAGVGRGGASAMGEDSAGHSMAEVVNEPLDPAYLRKWMTTTDIRVSKRQIEAAQARARLFGDALGPGDIPLPIPSRTDSFRNSHQRLINVDKDLTADLSSRRPLFSPVSTVTGRPRVNILRPKHAPP</sequence>
<feature type="domain" description="THAP-type" evidence="7">
    <location>
        <begin position="148"/>
        <end position="234"/>
    </location>
</feature>
<organism evidence="8 9">
    <name type="scientific">Pristionchus fissidentatus</name>
    <dbReference type="NCBI Taxonomy" id="1538716"/>
    <lineage>
        <taxon>Eukaryota</taxon>
        <taxon>Metazoa</taxon>
        <taxon>Ecdysozoa</taxon>
        <taxon>Nematoda</taxon>
        <taxon>Chromadorea</taxon>
        <taxon>Rhabditida</taxon>
        <taxon>Rhabditina</taxon>
        <taxon>Diplogasteromorpha</taxon>
        <taxon>Diplogasteroidea</taxon>
        <taxon>Neodiplogasteridae</taxon>
        <taxon>Pristionchus</taxon>
    </lineage>
</organism>
<evidence type="ECO:0000256" key="1">
    <source>
        <dbReference type="ARBA" id="ARBA00022723"/>
    </source>
</evidence>
<accession>A0AAV5VGZ5</accession>
<proteinExistence type="predicted"/>
<dbReference type="InterPro" id="IPR006612">
    <property type="entry name" value="THAP_Znf"/>
</dbReference>
<dbReference type="EMBL" id="BTSY01000003">
    <property type="protein sequence ID" value="GMT18739.1"/>
    <property type="molecule type" value="Genomic_DNA"/>
</dbReference>
<keyword evidence="2 5" id="KW-0863">Zinc-finger</keyword>
<dbReference type="AlphaFoldDB" id="A0AAV5VGZ5"/>
<gene>
    <name evidence="8" type="ORF">PFISCL1PPCAC_10036</name>
</gene>
<name>A0AAV5VGZ5_9BILA</name>
<evidence type="ECO:0000256" key="4">
    <source>
        <dbReference type="ARBA" id="ARBA00023125"/>
    </source>
</evidence>
<evidence type="ECO:0000256" key="3">
    <source>
        <dbReference type="ARBA" id="ARBA00022833"/>
    </source>
</evidence>
<reference evidence="8" key="1">
    <citation type="submission" date="2023-10" db="EMBL/GenBank/DDBJ databases">
        <title>Genome assembly of Pristionchus species.</title>
        <authorList>
            <person name="Yoshida K."/>
            <person name="Sommer R.J."/>
        </authorList>
    </citation>
    <scope>NUCLEOTIDE SEQUENCE</scope>
    <source>
        <strain evidence="8">RS5133</strain>
    </source>
</reference>
<feature type="compositionally biased region" description="Basic residues" evidence="6">
    <location>
        <begin position="15"/>
        <end position="28"/>
    </location>
</feature>
<keyword evidence="9" id="KW-1185">Reference proteome</keyword>
<feature type="region of interest" description="Disordered" evidence="6">
    <location>
        <begin position="1"/>
        <end position="47"/>
    </location>
</feature>
<feature type="non-terminal residue" evidence="8">
    <location>
        <position position="1"/>
    </location>
</feature>
<evidence type="ECO:0000313" key="8">
    <source>
        <dbReference type="EMBL" id="GMT18739.1"/>
    </source>
</evidence>
<keyword evidence="4 5" id="KW-0238">DNA-binding</keyword>
<keyword evidence="1" id="KW-0479">Metal-binding</keyword>
<evidence type="ECO:0000259" key="7">
    <source>
        <dbReference type="PROSITE" id="PS50950"/>
    </source>
</evidence>
<evidence type="ECO:0000313" key="9">
    <source>
        <dbReference type="Proteomes" id="UP001432322"/>
    </source>
</evidence>
<evidence type="ECO:0000256" key="5">
    <source>
        <dbReference type="PROSITE-ProRule" id="PRU00309"/>
    </source>
</evidence>
<protein>
    <recommendedName>
        <fullName evidence="7">THAP-type domain-containing protein</fullName>
    </recommendedName>
</protein>
<dbReference type="GO" id="GO:0003677">
    <property type="term" value="F:DNA binding"/>
    <property type="evidence" value="ECO:0007669"/>
    <property type="project" value="UniProtKB-UniRule"/>
</dbReference>
<keyword evidence="3" id="KW-0862">Zinc</keyword>
<evidence type="ECO:0000256" key="2">
    <source>
        <dbReference type="ARBA" id="ARBA00022771"/>
    </source>
</evidence>
<evidence type="ECO:0000256" key="6">
    <source>
        <dbReference type="SAM" id="MobiDB-lite"/>
    </source>
</evidence>
<comment type="caution">
    <text evidence="8">The sequence shown here is derived from an EMBL/GenBank/DDBJ whole genome shotgun (WGS) entry which is preliminary data.</text>
</comment>